<organism evidence="1 2">
    <name type="scientific">Eretmocerus hayati</name>
    <dbReference type="NCBI Taxonomy" id="131215"/>
    <lineage>
        <taxon>Eukaryota</taxon>
        <taxon>Metazoa</taxon>
        <taxon>Ecdysozoa</taxon>
        <taxon>Arthropoda</taxon>
        <taxon>Hexapoda</taxon>
        <taxon>Insecta</taxon>
        <taxon>Pterygota</taxon>
        <taxon>Neoptera</taxon>
        <taxon>Endopterygota</taxon>
        <taxon>Hymenoptera</taxon>
        <taxon>Apocrita</taxon>
        <taxon>Proctotrupomorpha</taxon>
        <taxon>Chalcidoidea</taxon>
        <taxon>Aphelinidae</taxon>
        <taxon>Aphelininae</taxon>
        <taxon>Eretmocerus</taxon>
    </lineage>
</organism>
<protein>
    <submittedName>
        <fullName evidence="1">Uncharacterized protein</fullName>
    </submittedName>
</protein>
<comment type="caution">
    <text evidence="1">The sequence shown here is derived from an EMBL/GenBank/DDBJ whole genome shotgun (WGS) entry which is preliminary data.</text>
</comment>
<dbReference type="EMBL" id="CM056743">
    <property type="protein sequence ID" value="KAJ8673866.1"/>
    <property type="molecule type" value="Genomic_DNA"/>
</dbReference>
<evidence type="ECO:0000313" key="2">
    <source>
        <dbReference type="Proteomes" id="UP001239111"/>
    </source>
</evidence>
<reference evidence="1" key="1">
    <citation type="submission" date="2023-04" db="EMBL/GenBank/DDBJ databases">
        <title>A chromosome-level genome assembly of the parasitoid wasp Eretmocerus hayati.</title>
        <authorList>
            <person name="Zhong Y."/>
            <person name="Liu S."/>
            <person name="Liu Y."/>
        </authorList>
    </citation>
    <scope>NUCLEOTIDE SEQUENCE</scope>
    <source>
        <strain evidence="1">ZJU_SS_LIU_2023</strain>
    </source>
</reference>
<evidence type="ECO:0000313" key="1">
    <source>
        <dbReference type="EMBL" id="KAJ8673866.1"/>
    </source>
</evidence>
<proteinExistence type="predicted"/>
<accession>A0ACC2NRU8</accession>
<gene>
    <name evidence="1" type="ORF">QAD02_005128</name>
</gene>
<keyword evidence="2" id="KW-1185">Reference proteome</keyword>
<name>A0ACC2NRU8_9HYME</name>
<sequence>MGWPRRMVGNSFGILVSWWRIFRKPILMDPVYVIKLVKATVCSHNWLRKSDEDYIPHGLVDRDCGNGEMIPGTWRDENRNRATAFQNMLENDCNPNRIGIAVREMFCQLYNTSYALPWQYNYV</sequence>
<dbReference type="Proteomes" id="UP001239111">
    <property type="component" value="Chromosome 3"/>
</dbReference>